<keyword evidence="3 8" id="KW-0812">Transmembrane</keyword>
<evidence type="ECO:0000256" key="1">
    <source>
        <dbReference type="ARBA" id="ARBA00004141"/>
    </source>
</evidence>
<feature type="domain" description="ABC transporter" evidence="9">
    <location>
        <begin position="340"/>
        <end position="583"/>
    </location>
</feature>
<feature type="transmembrane region" description="Helical" evidence="8">
    <location>
        <begin position="683"/>
        <end position="706"/>
    </location>
</feature>
<dbReference type="InterPro" id="IPR003593">
    <property type="entry name" value="AAA+_ATPase"/>
</dbReference>
<dbReference type="VEuPathDB" id="FungiDB:A1Q1_03310"/>
<dbReference type="CDD" id="cd18577">
    <property type="entry name" value="ABC_6TM_Pgp_ABCB1_D1_like"/>
    <property type="match status" value="1"/>
</dbReference>
<feature type="transmembrane region" description="Helical" evidence="8">
    <location>
        <begin position="146"/>
        <end position="164"/>
    </location>
</feature>
<evidence type="ECO:0000313" key="12">
    <source>
        <dbReference type="Proteomes" id="UP000002748"/>
    </source>
</evidence>
<evidence type="ECO:0000259" key="10">
    <source>
        <dbReference type="PROSITE" id="PS50929"/>
    </source>
</evidence>
<dbReference type="SUPFAM" id="SSF90123">
    <property type="entry name" value="ABC transporter transmembrane region"/>
    <property type="match status" value="2"/>
</dbReference>
<evidence type="ECO:0000256" key="6">
    <source>
        <dbReference type="ARBA" id="ARBA00022989"/>
    </source>
</evidence>
<dbReference type="GO" id="GO:0016887">
    <property type="term" value="F:ATP hydrolysis activity"/>
    <property type="evidence" value="ECO:0007669"/>
    <property type="project" value="InterPro"/>
</dbReference>
<dbReference type="RefSeq" id="XP_014179065.1">
    <property type="nucleotide sequence ID" value="XM_014323590.1"/>
</dbReference>
<feature type="transmembrane region" description="Helical" evidence="8">
    <location>
        <begin position="894"/>
        <end position="913"/>
    </location>
</feature>
<accession>J6ETF3</accession>
<dbReference type="GO" id="GO:0015421">
    <property type="term" value="F:ABC-type oligopeptide transporter activity"/>
    <property type="evidence" value="ECO:0007669"/>
    <property type="project" value="TreeGrafter"/>
</dbReference>
<evidence type="ECO:0000256" key="2">
    <source>
        <dbReference type="ARBA" id="ARBA00007577"/>
    </source>
</evidence>
<feature type="transmembrane region" description="Helical" evidence="8">
    <location>
        <begin position="639"/>
        <end position="663"/>
    </location>
</feature>
<feature type="transmembrane region" description="Helical" evidence="8">
    <location>
        <begin position="20"/>
        <end position="38"/>
    </location>
</feature>
<dbReference type="GO" id="GO:0005524">
    <property type="term" value="F:ATP binding"/>
    <property type="evidence" value="ECO:0007669"/>
    <property type="project" value="UniProtKB-KW"/>
</dbReference>
<dbReference type="Pfam" id="PF00664">
    <property type="entry name" value="ABC_membrane"/>
    <property type="match status" value="2"/>
</dbReference>
<feature type="transmembrane region" description="Helical" evidence="8">
    <location>
        <begin position="170"/>
        <end position="196"/>
    </location>
</feature>
<feature type="transmembrane region" description="Helical" evidence="8">
    <location>
        <begin position="67"/>
        <end position="92"/>
    </location>
</feature>
<evidence type="ECO:0000256" key="4">
    <source>
        <dbReference type="ARBA" id="ARBA00022741"/>
    </source>
</evidence>
<keyword evidence="6 8" id="KW-1133">Transmembrane helix</keyword>
<dbReference type="Pfam" id="PF00005">
    <property type="entry name" value="ABC_tran"/>
    <property type="match status" value="2"/>
</dbReference>
<comment type="similarity">
    <text evidence="2">Belongs to the ABC transporter superfamily. ABCB family. Multidrug resistance exporter (TC 3.A.1.201) subfamily.</text>
</comment>
<dbReference type="InterPro" id="IPR003439">
    <property type="entry name" value="ABC_transporter-like_ATP-bd"/>
</dbReference>
<feature type="transmembrane region" description="Helical" evidence="8">
    <location>
        <begin position="241"/>
        <end position="269"/>
    </location>
</feature>
<dbReference type="InterPro" id="IPR011527">
    <property type="entry name" value="ABC1_TM_dom"/>
</dbReference>
<dbReference type="EMBL" id="ALBS01000227">
    <property type="protein sequence ID" value="EJT47849.1"/>
    <property type="molecule type" value="Genomic_DNA"/>
</dbReference>
<feature type="transmembrane region" description="Helical" evidence="8">
    <location>
        <begin position="754"/>
        <end position="779"/>
    </location>
</feature>
<dbReference type="CDD" id="cd18578">
    <property type="entry name" value="ABC_6TM_Pgp_ABCB1_D2_like"/>
    <property type="match status" value="1"/>
</dbReference>
<sequence length="1190" mass="127414">MARSQVRLLSRQTTVSERLLLIVGLVACMGAGAVQPLMNLPFGAVVSDVVDFATGANEAQRRTNDNVVIFCYLAVGSFVTTFVYTAIFNWAGESITNRLRGKAIRSLLSQELAYYQDGTATTRATELQKDLDTIQSGISEKLSNNIMYLSLALTGFIIALVKAWSLGLALLSMLPCLLIIGFFYGFAYIGMFMIALGPISSLTQESLAGITTIRSLGAEASLVEKVRAIQHMALHTARKKAVIWGLCMAGITFVIYAGYALCFAFGGQLLRSGDLAPGTLITVFLCIMMGSFSFGQVPPNLHAFMSALSATTKLQEIIERKPEIMSPSNAVTFSALQDGIEIRNISFAYPARPEVSVLRDVSIKVRAGETLAIVGHSGSGKSTLVALLLSLYRVNDIFYDGVNVKDMDLHNLRGDLIASVLQEPQLFDVSIFDNVVLGLPASARALSKTEQLALVTEACRVAQAHDFITALPNGYNTMAGDGGAKLSGGQKARIAIARALVRRAPVLLLDEATANLDTVCERALHAALETMSVGRTTVVIAHRLSTVRKADRIVVMHDGVVVAEGTHQSLLENDHYRALFHAEETCSDGSTFVKGSTSSLNSPTKELEIVETASVSEPTDGPKTWKSIRMMAPYGNGGLILVGVAGSIVAGALYPVFAIIYALAYSTFSTHPKDAHLQNMNALYFFICAIGGAISIFLQWFCLGYASDRLACALQGAMLRRVLRAPMAFFDEPRNSSSQLADVVNNSPNRVATFCGTAMGTFIASLSTLIGGCIVGLVYSWKLGLVNMSVLPLTLGTGIVRLKVLDSREAKFKKAHEPANRVAVAAVANLETVASLAAEDIVYEDYMSKLNPKGNSILGCALFGLAQSNMYFVIALGFWYGSKLVYSGEISSRAFFATFTAIVAGSFQAVNVLTQAPELGQARGASVDIGRLLSLPEEHLGGDHPVPAGDIRLDGVSFTYPSRDDPSLRDLSLLAQHNGFTALAGPSGSGKSTVIRLLERFYEPSAGNITVGGVPLAAIDETKYRRSVALVTQEPVLFNMTIRENLLLGSTDKTEADLTRVLDVVNLSDFVGTLSDGLDTDLGAKGIALSGGQRQRLVIARALLRNPSVLLLDEATSSLDNVNQRAVQGALDAMAKDAHLTVIAVAHRLSTIRDAGTIYVLRSGRVEEQGTYEELIANRGLFASLAANVE</sequence>
<organism evidence="11 12">
    <name type="scientific">Trichosporon asahii var. asahii (strain ATCC 90039 / CBS 2479 / JCM 2466 / KCTC 7840 / NBRC 103889/ NCYC 2677 / UAMH 7654)</name>
    <name type="common">Yeast</name>
    <dbReference type="NCBI Taxonomy" id="1186058"/>
    <lineage>
        <taxon>Eukaryota</taxon>
        <taxon>Fungi</taxon>
        <taxon>Dikarya</taxon>
        <taxon>Basidiomycota</taxon>
        <taxon>Agaricomycotina</taxon>
        <taxon>Tremellomycetes</taxon>
        <taxon>Trichosporonales</taxon>
        <taxon>Trichosporonaceae</taxon>
        <taxon>Trichosporon</taxon>
    </lineage>
</organism>
<evidence type="ECO:0000256" key="8">
    <source>
        <dbReference type="SAM" id="Phobius"/>
    </source>
</evidence>
<dbReference type="GeneID" id="25986823"/>
<reference evidence="11 12" key="1">
    <citation type="journal article" date="2012" name="Eukaryot. Cell">
        <title>Draft genome sequence of CBS 2479, the standard type strain of Trichosporon asahii.</title>
        <authorList>
            <person name="Yang R.Y."/>
            <person name="Li H.T."/>
            <person name="Zhu H."/>
            <person name="Zhou G.P."/>
            <person name="Wang M."/>
            <person name="Wang L."/>
        </authorList>
    </citation>
    <scope>NUCLEOTIDE SEQUENCE [LARGE SCALE GENOMIC DNA]</scope>
    <source>
        <strain evidence="12">ATCC 90039 / CBS 2479 / JCM 2466 / KCTC 7840 / NCYC 2677 / UAMH 7654</strain>
    </source>
</reference>
<dbReference type="KEGG" id="tasa:A1Q1_03310"/>
<evidence type="ECO:0000256" key="7">
    <source>
        <dbReference type="ARBA" id="ARBA00023136"/>
    </source>
</evidence>
<dbReference type="PROSITE" id="PS00211">
    <property type="entry name" value="ABC_TRANSPORTER_1"/>
    <property type="match status" value="2"/>
</dbReference>
<dbReference type="InterPro" id="IPR036640">
    <property type="entry name" value="ABC1_TM_sf"/>
</dbReference>
<dbReference type="GO" id="GO:0090374">
    <property type="term" value="P:oligopeptide export from mitochondrion"/>
    <property type="evidence" value="ECO:0007669"/>
    <property type="project" value="TreeGrafter"/>
</dbReference>
<protein>
    <submittedName>
        <fullName evidence="11">Uncharacterized protein</fullName>
    </submittedName>
</protein>
<comment type="caution">
    <text evidence="11">The sequence shown here is derived from an EMBL/GenBank/DDBJ whole genome shotgun (WGS) entry which is preliminary data.</text>
</comment>
<dbReference type="PANTHER" id="PTHR43394:SF1">
    <property type="entry name" value="ATP-BINDING CASSETTE SUB-FAMILY B MEMBER 10, MITOCHONDRIAL"/>
    <property type="match status" value="1"/>
</dbReference>
<feature type="domain" description="ABC transmembrane type-1" evidence="10">
    <location>
        <begin position="641"/>
        <end position="921"/>
    </location>
</feature>
<dbReference type="FunFam" id="3.40.50.300:FF:000913">
    <property type="entry name" value="ABC multidrug transporter SitT"/>
    <property type="match status" value="2"/>
</dbReference>
<feature type="transmembrane region" description="Helical" evidence="8">
    <location>
        <begin position="275"/>
        <end position="295"/>
    </location>
</feature>
<dbReference type="InterPro" id="IPR027417">
    <property type="entry name" value="P-loop_NTPase"/>
</dbReference>
<dbReference type="InterPro" id="IPR039421">
    <property type="entry name" value="Type_1_exporter"/>
</dbReference>
<dbReference type="InterPro" id="IPR017871">
    <property type="entry name" value="ABC_transporter-like_CS"/>
</dbReference>
<keyword evidence="4" id="KW-0547">Nucleotide-binding</keyword>
<dbReference type="GO" id="GO:0005743">
    <property type="term" value="C:mitochondrial inner membrane"/>
    <property type="evidence" value="ECO:0007669"/>
    <property type="project" value="TreeGrafter"/>
</dbReference>
<evidence type="ECO:0000256" key="5">
    <source>
        <dbReference type="ARBA" id="ARBA00022840"/>
    </source>
</evidence>
<dbReference type="Gene3D" id="1.20.1560.10">
    <property type="entry name" value="ABC transporter type 1, transmembrane domain"/>
    <property type="match status" value="1"/>
</dbReference>
<feature type="domain" description="ABC transporter" evidence="9">
    <location>
        <begin position="951"/>
        <end position="1188"/>
    </location>
</feature>
<feature type="transmembrane region" description="Helical" evidence="8">
    <location>
        <begin position="857"/>
        <end position="882"/>
    </location>
</feature>
<keyword evidence="7 8" id="KW-0472">Membrane</keyword>
<evidence type="ECO:0000313" key="11">
    <source>
        <dbReference type="EMBL" id="EJT47849.1"/>
    </source>
</evidence>
<evidence type="ECO:0000259" key="9">
    <source>
        <dbReference type="PROSITE" id="PS50893"/>
    </source>
</evidence>
<comment type="subcellular location">
    <subcellularLocation>
        <location evidence="1">Membrane</location>
        <topology evidence="1">Multi-pass membrane protein</topology>
    </subcellularLocation>
</comment>
<dbReference type="AlphaFoldDB" id="J6ETF3"/>
<dbReference type="PROSITE" id="PS50893">
    <property type="entry name" value="ABC_TRANSPORTER_2"/>
    <property type="match status" value="2"/>
</dbReference>
<dbReference type="PANTHER" id="PTHR43394">
    <property type="entry name" value="ATP-DEPENDENT PERMEASE MDL1, MITOCHONDRIAL"/>
    <property type="match status" value="1"/>
</dbReference>
<feature type="transmembrane region" description="Helical" evidence="8">
    <location>
        <begin position="785"/>
        <end position="804"/>
    </location>
</feature>
<keyword evidence="5" id="KW-0067">ATP-binding</keyword>
<dbReference type="OrthoDB" id="6500128at2759"/>
<evidence type="ECO:0000256" key="3">
    <source>
        <dbReference type="ARBA" id="ARBA00022692"/>
    </source>
</evidence>
<gene>
    <name evidence="11" type="ORF">A1Q1_03310</name>
</gene>
<dbReference type="Gene3D" id="3.40.50.300">
    <property type="entry name" value="P-loop containing nucleotide triphosphate hydrolases"/>
    <property type="match status" value="2"/>
</dbReference>
<name>J6ETF3_TRIAS</name>
<proteinExistence type="inferred from homology"/>
<dbReference type="SUPFAM" id="SSF52540">
    <property type="entry name" value="P-loop containing nucleoside triphosphate hydrolases"/>
    <property type="match status" value="2"/>
</dbReference>
<dbReference type="Proteomes" id="UP000002748">
    <property type="component" value="Unassembled WGS sequence"/>
</dbReference>
<feature type="domain" description="ABC transmembrane type-1" evidence="10">
    <location>
        <begin position="22"/>
        <end position="306"/>
    </location>
</feature>
<dbReference type="SMART" id="SM00382">
    <property type="entry name" value="AAA"/>
    <property type="match status" value="2"/>
</dbReference>
<dbReference type="HOGENOM" id="CLU_000604_17_2_1"/>
<dbReference type="PROSITE" id="PS50929">
    <property type="entry name" value="ABC_TM1F"/>
    <property type="match status" value="2"/>
</dbReference>